<dbReference type="OMA" id="KISVCCR"/>
<evidence type="ECO:0000313" key="2">
    <source>
        <dbReference type="EMBL" id="KJA20344.1"/>
    </source>
</evidence>
<dbReference type="AlphaFoldDB" id="A0A0D2NND7"/>
<dbReference type="EMBL" id="KN817568">
    <property type="protein sequence ID" value="KJA20344.1"/>
    <property type="molecule type" value="Genomic_DNA"/>
</dbReference>
<accession>A0A0D2NND7</accession>
<evidence type="ECO:0000256" key="1">
    <source>
        <dbReference type="SAM" id="SignalP"/>
    </source>
</evidence>
<feature type="signal peptide" evidence="1">
    <location>
        <begin position="1"/>
        <end position="24"/>
    </location>
</feature>
<sequence>MRRIPTHQKSALLVLAFAAPTATAICSGFTFGIGNLQSIGNGVNSWTVFDNSCNAVDGLITGGNPCVQGIFGCSPAPIIFNVYTSTFSGTKYACRGDPGAETCGGVSISVCCI</sequence>
<dbReference type="Proteomes" id="UP000054270">
    <property type="component" value="Unassembled WGS sequence"/>
</dbReference>
<evidence type="ECO:0000313" key="3">
    <source>
        <dbReference type="Proteomes" id="UP000054270"/>
    </source>
</evidence>
<dbReference type="OrthoDB" id="5348716at2759"/>
<keyword evidence="1" id="KW-0732">Signal</keyword>
<organism evidence="2 3">
    <name type="scientific">Hypholoma sublateritium (strain FD-334 SS-4)</name>
    <dbReference type="NCBI Taxonomy" id="945553"/>
    <lineage>
        <taxon>Eukaryota</taxon>
        <taxon>Fungi</taxon>
        <taxon>Dikarya</taxon>
        <taxon>Basidiomycota</taxon>
        <taxon>Agaricomycotina</taxon>
        <taxon>Agaricomycetes</taxon>
        <taxon>Agaricomycetidae</taxon>
        <taxon>Agaricales</taxon>
        <taxon>Agaricineae</taxon>
        <taxon>Strophariaceae</taxon>
        <taxon>Hypholoma</taxon>
    </lineage>
</organism>
<evidence type="ECO:0008006" key="4">
    <source>
        <dbReference type="Google" id="ProtNLM"/>
    </source>
</evidence>
<feature type="chain" id="PRO_5002259875" description="Hydrophobin" evidence="1">
    <location>
        <begin position="25"/>
        <end position="113"/>
    </location>
</feature>
<proteinExistence type="predicted"/>
<name>A0A0D2NND7_HYPSF</name>
<protein>
    <recommendedName>
        <fullName evidence="4">Hydrophobin</fullName>
    </recommendedName>
</protein>
<reference evidence="3" key="1">
    <citation type="submission" date="2014-04" db="EMBL/GenBank/DDBJ databases">
        <title>Evolutionary Origins and Diversification of the Mycorrhizal Mutualists.</title>
        <authorList>
            <consortium name="DOE Joint Genome Institute"/>
            <consortium name="Mycorrhizal Genomics Consortium"/>
            <person name="Kohler A."/>
            <person name="Kuo A."/>
            <person name="Nagy L.G."/>
            <person name="Floudas D."/>
            <person name="Copeland A."/>
            <person name="Barry K.W."/>
            <person name="Cichocki N."/>
            <person name="Veneault-Fourrey C."/>
            <person name="LaButti K."/>
            <person name="Lindquist E.A."/>
            <person name="Lipzen A."/>
            <person name="Lundell T."/>
            <person name="Morin E."/>
            <person name="Murat C."/>
            <person name="Riley R."/>
            <person name="Ohm R."/>
            <person name="Sun H."/>
            <person name="Tunlid A."/>
            <person name="Henrissat B."/>
            <person name="Grigoriev I.V."/>
            <person name="Hibbett D.S."/>
            <person name="Martin F."/>
        </authorList>
    </citation>
    <scope>NUCLEOTIDE SEQUENCE [LARGE SCALE GENOMIC DNA]</scope>
    <source>
        <strain evidence="3">FD-334 SS-4</strain>
    </source>
</reference>
<gene>
    <name evidence="2" type="ORF">HYPSUDRAFT_203839</name>
</gene>
<keyword evidence="3" id="KW-1185">Reference proteome</keyword>